<organism evidence="2 3">
    <name type="scientific">Dendrothele bispora (strain CBS 962.96)</name>
    <dbReference type="NCBI Taxonomy" id="1314807"/>
    <lineage>
        <taxon>Eukaryota</taxon>
        <taxon>Fungi</taxon>
        <taxon>Dikarya</taxon>
        <taxon>Basidiomycota</taxon>
        <taxon>Agaricomycotina</taxon>
        <taxon>Agaricomycetes</taxon>
        <taxon>Agaricomycetidae</taxon>
        <taxon>Agaricales</taxon>
        <taxon>Agaricales incertae sedis</taxon>
        <taxon>Dendrothele</taxon>
    </lineage>
</organism>
<name>A0A4S8LVY1_DENBC</name>
<dbReference type="EMBL" id="ML179240">
    <property type="protein sequence ID" value="THU93772.1"/>
    <property type="molecule type" value="Genomic_DNA"/>
</dbReference>
<keyword evidence="3" id="KW-1185">Reference proteome</keyword>
<dbReference type="Proteomes" id="UP000297245">
    <property type="component" value="Unassembled WGS sequence"/>
</dbReference>
<reference evidence="2 3" key="1">
    <citation type="journal article" date="2019" name="Nat. Ecol. Evol.">
        <title>Megaphylogeny resolves global patterns of mushroom evolution.</title>
        <authorList>
            <person name="Varga T."/>
            <person name="Krizsan K."/>
            <person name="Foldi C."/>
            <person name="Dima B."/>
            <person name="Sanchez-Garcia M."/>
            <person name="Sanchez-Ramirez S."/>
            <person name="Szollosi G.J."/>
            <person name="Szarkandi J.G."/>
            <person name="Papp V."/>
            <person name="Albert L."/>
            <person name="Andreopoulos W."/>
            <person name="Angelini C."/>
            <person name="Antonin V."/>
            <person name="Barry K.W."/>
            <person name="Bougher N.L."/>
            <person name="Buchanan P."/>
            <person name="Buyck B."/>
            <person name="Bense V."/>
            <person name="Catcheside P."/>
            <person name="Chovatia M."/>
            <person name="Cooper J."/>
            <person name="Damon W."/>
            <person name="Desjardin D."/>
            <person name="Finy P."/>
            <person name="Geml J."/>
            <person name="Haridas S."/>
            <person name="Hughes K."/>
            <person name="Justo A."/>
            <person name="Karasinski D."/>
            <person name="Kautmanova I."/>
            <person name="Kiss B."/>
            <person name="Kocsube S."/>
            <person name="Kotiranta H."/>
            <person name="LaButti K.M."/>
            <person name="Lechner B.E."/>
            <person name="Liimatainen K."/>
            <person name="Lipzen A."/>
            <person name="Lukacs Z."/>
            <person name="Mihaltcheva S."/>
            <person name="Morgado L.N."/>
            <person name="Niskanen T."/>
            <person name="Noordeloos M.E."/>
            <person name="Ohm R.A."/>
            <person name="Ortiz-Santana B."/>
            <person name="Ovrebo C."/>
            <person name="Racz N."/>
            <person name="Riley R."/>
            <person name="Savchenko A."/>
            <person name="Shiryaev A."/>
            <person name="Soop K."/>
            <person name="Spirin V."/>
            <person name="Szebenyi C."/>
            <person name="Tomsovsky M."/>
            <person name="Tulloss R.E."/>
            <person name="Uehling J."/>
            <person name="Grigoriev I.V."/>
            <person name="Vagvolgyi C."/>
            <person name="Papp T."/>
            <person name="Martin F.M."/>
            <person name="Miettinen O."/>
            <person name="Hibbett D.S."/>
            <person name="Nagy L.G."/>
        </authorList>
    </citation>
    <scope>NUCLEOTIDE SEQUENCE [LARGE SCALE GENOMIC DNA]</scope>
    <source>
        <strain evidence="2 3">CBS 962.96</strain>
    </source>
</reference>
<keyword evidence="1" id="KW-0812">Transmembrane</keyword>
<evidence type="ECO:0000256" key="1">
    <source>
        <dbReference type="SAM" id="Phobius"/>
    </source>
</evidence>
<accession>A0A4S8LVY1</accession>
<gene>
    <name evidence="2" type="ORF">K435DRAFT_861215</name>
</gene>
<dbReference type="AlphaFoldDB" id="A0A4S8LVY1"/>
<evidence type="ECO:0000313" key="2">
    <source>
        <dbReference type="EMBL" id="THU93772.1"/>
    </source>
</evidence>
<proteinExistence type="predicted"/>
<keyword evidence="1" id="KW-1133">Transmembrane helix</keyword>
<sequence length="153" mass="16608">MYQRIKFPSTRYTICSPSSPPSPFSPSLPSAFSTFPTPCHAEPTYPPPLQTLPFRTLPTSKSPYPSCLPILFPIISSFSAFPTLASALIFLLILTPRPQPLTALATSSSIYSTTLHGTSLIHSPSLSLGPSPSRLGLRRFRVNIVIYGSLQNS</sequence>
<protein>
    <submittedName>
        <fullName evidence="2">Uncharacterized protein</fullName>
    </submittedName>
</protein>
<evidence type="ECO:0000313" key="3">
    <source>
        <dbReference type="Proteomes" id="UP000297245"/>
    </source>
</evidence>
<keyword evidence="1" id="KW-0472">Membrane</keyword>
<feature type="transmembrane region" description="Helical" evidence="1">
    <location>
        <begin position="70"/>
        <end position="94"/>
    </location>
</feature>